<dbReference type="OrthoDB" id="66964at2759"/>
<evidence type="ECO:0000256" key="1">
    <source>
        <dbReference type="SAM" id="MobiDB-lite"/>
    </source>
</evidence>
<proteinExistence type="predicted"/>
<evidence type="ECO:0000313" key="3">
    <source>
        <dbReference type="EMBL" id="KAF7833987.1"/>
    </source>
</evidence>
<dbReference type="PANTHER" id="PTHR44137">
    <property type="entry name" value="BNAC03G44070D PROTEIN"/>
    <property type="match status" value="1"/>
</dbReference>
<feature type="region of interest" description="Disordered" evidence="1">
    <location>
        <begin position="293"/>
        <end position="396"/>
    </location>
</feature>
<dbReference type="CDD" id="cd06257">
    <property type="entry name" value="DnaJ"/>
    <property type="match status" value="1"/>
</dbReference>
<name>A0A835CBJ5_9FABA</name>
<dbReference type="SUPFAM" id="SSF46565">
    <property type="entry name" value="Chaperone J-domain"/>
    <property type="match status" value="1"/>
</dbReference>
<feature type="domain" description="J" evidence="2">
    <location>
        <begin position="66"/>
        <end position="130"/>
    </location>
</feature>
<feature type="compositionally biased region" description="Basic and acidic residues" evidence="1">
    <location>
        <begin position="445"/>
        <end position="461"/>
    </location>
</feature>
<dbReference type="Pfam" id="PF00226">
    <property type="entry name" value="DnaJ"/>
    <property type="match status" value="1"/>
</dbReference>
<feature type="region of interest" description="Disordered" evidence="1">
    <location>
        <begin position="440"/>
        <end position="487"/>
    </location>
</feature>
<keyword evidence="4" id="KW-1185">Reference proteome</keyword>
<dbReference type="Pfam" id="PF23551">
    <property type="entry name" value="Zn_ribbon_20"/>
    <property type="match status" value="1"/>
</dbReference>
<dbReference type="Pfam" id="PF11926">
    <property type="entry name" value="DUF3444"/>
    <property type="match status" value="1"/>
</dbReference>
<dbReference type="PROSITE" id="PS50076">
    <property type="entry name" value="DNAJ_2"/>
    <property type="match status" value="1"/>
</dbReference>
<feature type="compositionally biased region" description="Basic and acidic residues" evidence="1">
    <location>
        <begin position="470"/>
        <end position="479"/>
    </location>
</feature>
<protein>
    <submittedName>
        <fullName evidence="3">Meiotically up-regulated gene 184 protein-like</fullName>
    </submittedName>
</protein>
<gene>
    <name evidence="3" type="ORF">G2W53_008846</name>
</gene>
<dbReference type="InterPro" id="IPR056988">
    <property type="entry name" value="Zn_ribbon_pln"/>
</dbReference>
<dbReference type="InterPro" id="IPR036869">
    <property type="entry name" value="J_dom_sf"/>
</dbReference>
<sequence length="767" mass="86719">MECNKDDALKAKELAEKKMLEMDLGGARKFALKAQNLYPKLDGLPQLLATIEVHVSAERRIDGEVDWYKVMGVDPLADEDTIRRSYRRLALALHPDKNKSAGAEGAFKLISQGWTLLSNKAERILYDQNRNSKAVYEETPYVKPFVPASQSHSSNLFNTSNKKEREFETLKQSFWTICRHCRTEFEYHIVYHNRHLICRECYKTFIAFETPSPSFYKDDSLNSGSAHMQCDDEAMLNRMQRIFNVSGRMMETPTMNSSETVNGSGAFNVPTSISGAQSSTSFASKASSDFKVPSERLKAEQEVAAPHIADSGKSHVDKATSVGSTFQSSSSGPNSGLKMERPRKKRHIDDGRVDRDKRETESVKSCVKEGTSLGDKYGSEKGSFESGRVNGVGNYKRKETRVKDTLNQQIKKMLMEKALKEIRTKLEEWRISSASRNLAESSSKACKEVKERDKESSKSGGEKIQQVDDSDTKLEKKSSTTDADIADADIAASEATDSMCMSVPDPDFHDFDSDRTEEAFGPNQVWAVYDDDDGMPRYYVLIHDVISVKPLKMKISWLNSKSNDELEPIAWVSCGFPKTCGDFRTGKHEFFASLNSFSHRVNWKKGARGVVHVYPKKDQVWALYRNWSPDWDEMTPDETIHEYDMVYVLEDYNEEQGVNVAPLVKVAGFKTVFLVHATKNMNIPRREMFRLSHQVPSCPTTDQAPNAPIGCLELDPAATPADLLKVILESPKREMTFEEKVAQIAKRDFGSPENLIVYQRKRYKGKH</sequence>
<dbReference type="InterPro" id="IPR024593">
    <property type="entry name" value="DUF3444"/>
</dbReference>
<organism evidence="3 4">
    <name type="scientific">Senna tora</name>
    <dbReference type="NCBI Taxonomy" id="362788"/>
    <lineage>
        <taxon>Eukaryota</taxon>
        <taxon>Viridiplantae</taxon>
        <taxon>Streptophyta</taxon>
        <taxon>Embryophyta</taxon>
        <taxon>Tracheophyta</taxon>
        <taxon>Spermatophyta</taxon>
        <taxon>Magnoliopsida</taxon>
        <taxon>eudicotyledons</taxon>
        <taxon>Gunneridae</taxon>
        <taxon>Pentapetalae</taxon>
        <taxon>rosids</taxon>
        <taxon>fabids</taxon>
        <taxon>Fabales</taxon>
        <taxon>Fabaceae</taxon>
        <taxon>Caesalpinioideae</taxon>
        <taxon>Cassia clade</taxon>
        <taxon>Senna</taxon>
    </lineage>
</organism>
<comment type="caution">
    <text evidence="3">The sequence shown here is derived from an EMBL/GenBank/DDBJ whole genome shotgun (WGS) entry which is preliminary data.</text>
</comment>
<dbReference type="SMART" id="SM00271">
    <property type="entry name" value="DnaJ"/>
    <property type="match status" value="1"/>
</dbReference>
<evidence type="ECO:0000259" key="2">
    <source>
        <dbReference type="PROSITE" id="PS50076"/>
    </source>
</evidence>
<dbReference type="Gene3D" id="1.10.287.110">
    <property type="entry name" value="DnaJ domain"/>
    <property type="match status" value="1"/>
</dbReference>
<evidence type="ECO:0000313" key="4">
    <source>
        <dbReference type="Proteomes" id="UP000634136"/>
    </source>
</evidence>
<feature type="compositionally biased region" description="Basic and acidic residues" evidence="1">
    <location>
        <begin position="347"/>
        <end position="362"/>
    </location>
</feature>
<accession>A0A835CBJ5</accession>
<feature type="compositionally biased region" description="Low complexity" evidence="1">
    <location>
        <begin position="321"/>
        <end position="336"/>
    </location>
</feature>
<dbReference type="PANTHER" id="PTHR44137:SF51">
    <property type="entry name" value="MOLECULAR CHAPERONE HSP40_DNAJ FAMILY PROTEIN"/>
    <property type="match status" value="1"/>
</dbReference>
<dbReference type="PRINTS" id="PR00625">
    <property type="entry name" value="JDOMAIN"/>
</dbReference>
<dbReference type="InterPro" id="IPR001623">
    <property type="entry name" value="DnaJ_domain"/>
</dbReference>
<dbReference type="AlphaFoldDB" id="A0A835CBJ5"/>
<dbReference type="Proteomes" id="UP000634136">
    <property type="component" value="Unassembled WGS sequence"/>
</dbReference>
<dbReference type="EMBL" id="JAAIUW010000004">
    <property type="protein sequence ID" value="KAF7833987.1"/>
    <property type="molecule type" value="Genomic_DNA"/>
</dbReference>
<reference evidence="3" key="1">
    <citation type="submission" date="2020-09" db="EMBL/GenBank/DDBJ databases">
        <title>Genome-Enabled Discovery of Anthraquinone Biosynthesis in Senna tora.</title>
        <authorList>
            <person name="Kang S.-H."/>
            <person name="Pandey R.P."/>
            <person name="Lee C.-M."/>
            <person name="Sim J.-S."/>
            <person name="Jeong J.-T."/>
            <person name="Choi B.-S."/>
            <person name="Jung M."/>
            <person name="Ginzburg D."/>
            <person name="Zhao K."/>
            <person name="Won S.Y."/>
            <person name="Oh T.-J."/>
            <person name="Yu Y."/>
            <person name="Kim N.-H."/>
            <person name="Lee O.R."/>
            <person name="Lee T.-H."/>
            <person name="Bashyal P."/>
            <person name="Kim T.-S."/>
            <person name="Lee W.-H."/>
            <person name="Kawkins C."/>
            <person name="Kim C.-K."/>
            <person name="Kim J.S."/>
            <person name="Ahn B.O."/>
            <person name="Rhee S.Y."/>
            <person name="Sohng J.K."/>
        </authorList>
    </citation>
    <scope>NUCLEOTIDE SEQUENCE</scope>
    <source>
        <tissue evidence="3">Leaf</tissue>
    </source>
</reference>